<organism evidence="1 2">
    <name type="scientific">Rhabditophanes sp. KR3021</name>
    <dbReference type="NCBI Taxonomy" id="114890"/>
    <lineage>
        <taxon>Eukaryota</taxon>
        <taxon>Metazoa</taxon>
        <taxon>Ecdysozoa</taxon>
        <taxon>Nematoda</taxon>
        <taxon>Chromadorea</taxon>
        <taxon>Rhabditida</taxon>
        <taxon>Tylenchina</taxon>
        <taxon>Panagrolaimomorpha</taxon>
        <taxon>Strongyloidoidea</taxon>
        <taxon>Alloionematidae</taxon>
        <taxon>Rhabditophanes</taxon>
    </lineage>
</organism>
<evidence type="ECO:0000313" key="2">
    <source>
        <dbReference type="WBParaSite" id="RSKR_0000144600.1"/>
    </source>
</evidence>
<dbReference type="Proteomes" id="UP000095286">
    <property type="component" value="Unplaced"/>
</dbReference>
<evidence type="ECO:0000313" key="1">
    <source>
        <dbReference type="Proteomes" id="UP000095286"/>
    </source>
</evidence>
<name>A0AC35TK23_9BILA</name>
<protein>
    <submittedName>
        <fullName evidence="2">Septin-type G domain-containing protein</fullName>
    </submittedName>
</protein>
<accession>A0AC35TK23</accession>
<dbReference type="WBParaSite" id="RSKR_0000144600.1">
    <property type="protein sequence ID" value="RSKR_0000144600.1"/>
    <property type="gene ID" value="RSKR_0000144600"/>
</dbReference>
<sequence>MFSSSHRSSLHIDNSNDVKENRYPDGIATSNTRVSGKHFQSKTPNGHEVDALASGMDKAHVNGSTGRKPAFPSMKPIQRIDDIPVLKPEGFIGMETLPYQLTKRANNSRFQFNMLCVGDRGIGKTTLIESLFNRKFEFEPCTDESNKVSLCVSECKITEGAVTCQLKIVETAGYGNHFDTNNGAKLITNYIDDQFEKYLKEELKVKRCMMLYNDTRIHCCLFFIYPTGHGLRPLDVETMKALSKKVNIIPIIAKADTTCRDELTRFKAKILEDLKSNGIDIYQFPIDDETVKQANETFNNVVPFAVIGSTEFVIRENGKHVRARKYPWGIVEVENEEHCDFVKMREAVLRLNVDALREKTHEELYENYRRERLSQMNMKDGDMGPKMMEALVERQNAKESEMKRRYEEFKKTYQKKVHDKEAELKSKEESLNIRQRQSEEKIYEEIRRVDEQIAALEEEKRRFQSGGCKIERGGSKKSTSTKKL</sequence>
<reference evidence="2" key="1">
    <citation type="submission" date="2016-11" db="UniProtKB">
        <authorList>
            <consortium name="WormBaseParasite"/>
        </authorList>
    </citation>
    <scope>IDENTIFICATION</scope>
    <source>
        <strain evidence="2">KR3021</strain>
    </source>
</reference>
<proteinExistence type="predicted"/>